<name>M2M894_BAUPA</name>
<keyword evidence="6" id="KW-0067">ATP-binding</keyword>
<feature type="transmembrane region" description="Helical" evidence="10">
    <location>
        <begin position="216"/>
        <end position="236"/>
    </location>
</feature>
<dbReference type="Pfam" id="PF00005">
    <property type="entry name" value="ABC_tran"/>
    <property type="match status" value="2"/>
</dbReference>
<feature type="transmembrane region" description="Helical" evidence="10">
    <location>
        <begin position="319"/>
        <end position="340"/>
    </location>
</feature>
<dbReference type="EMBL" id="KB445561">
    <property type="protein sequence ID" value="EMC92576.1"/>
    <property type="molecule type" value="Genomic_DNA"/>
</dbReference>
<evidence type="ECO:0000256" key="3">
    <source>
        <dbReference type="ARBA" id="ARBA00022448"/>
    </source>
</evidence>
<feature type="domain" description="ABC transporter" evidence="11">
    <location>
        <begin position="422"/>
        <end position="662"/>
    </location>
</feature>
<protein>
    <recommendedName>
        <fullName evidence="15">ABC transporter</fullName>
    </recommendedName>
</protein>
<dbReference type="Proteomes" id="UP000011761">
    <property type="component" value="Unassembled WGS sequence"/>
</dbReference>
<dbReference type="GO" id="GO:0015421">
    <property type="term" value="F:ABC-type oligopeptide transporter activity"/>
    <property type="evidence" value="ECO:0007669"/>
    <property type="project" value="TreeGrafter"/>
</dbReference>
<feature type="transmembrane region" description="Helical" evidence="10">
    <location>
        <begin position="848"/>
        <end position="874"/>
    </location>
</feature>
<dbReference type="GO" id="GO:0016887">
    <property type="term" value="F:ATP hydrolysis activity"/>
    <property type="evidence" value="ECO:0007669"/>
    <property type="project" value="InterPro"/>
</dbReference>
<feature type="transmembrane region" description="Helical" evidence="10">
    <location>
        <begin position="959"/>
        <end position="982"/>
    </location>
</feature>
<keyword evidence="7 10" id="KW-1133">Transmembrane helix</keyword>
<evidence type="ECO:0000256" key="1">
    <source>
        <dbReference type="ARBA" id="ARBA00004141"/>
    </source>
</evidence>
<feature type="transmembrane region" description="Helical" evidence="10">
    <location>
        <begin position="360"/>
        <end position="384"/>
    </location>
</feature>
<dbReference type="InterPro" id="IPR039421">
    <property type="entry name" value="Type_1_exporter"/>
</dbReference>
<dbReference type="HOGENOM" id="CLU_000604_17_2_1"/>
<evidence type="ECO:0000256" key="10">
    <source>
        <dbReference type="SAM" id="Phobius"/>
    </source>
</evidence>
<dbReference type="Pfam" id="PF00664">
    <property type="entry name" value="ABC_membrane"/>
    <property type="match status" value="2"/>
</dbReference>
<organism evidence="13 14">
    <name type="scientific">Baudoinia panamericana (strain UAMH 10762)</name>
    <name type="common">Angels' share fungus</name>
    <name type="synonym">Baudoinia compniacensis (strain UAMH 10762)</name>
    <dbReference type="NCBI Taxonomy" id="717646"/>
    <lineage>
        <taxon>Eukaryota</taxon>
        <taxon>Fungi</taxon>
        <taxon>Dikarya</taxon>
        <taxon>Ascomycota</taxon>
        <taxon>Pezizomycotina</taxon>
        <taxon>Dothideomycetes</taxon>
        <taxon>Dothideomycetidae</taxon>
        <taxon>Mycosphaerellales</taxon>
        <taxon>Teratosphaeriaceae</taxon>
        <taxon>Baudoinia</taxon>
    </lineage>
</organism>
<dbReference type="GO" id="GO:0005524">
    <property type="term" value="F:ATP binding"/>
    <property type="evidence" value="ECO:0007669"/>
    <property type="project" value="UniProtKB-KW"/>
</dbReference>
<dbReference type="InterPro" id="IPR027417">
    <property type="entry name" value="P-loop_NTPase"/>
</dbReference>
<dbReference type="GO" id="GO:0005743">
    <property type="term" value="C:mitochondrial inner membrane"/>
    <property type="evidence" value="ECO:0007669"/>
    <property type="project" value="TreeGrafter"/>
</dbReference>
<dbReference type="InterPro" id="IPR011527">
    <property type="entry name" value="ABC1_TM_dom"/>
</dbReference>
<feature type="domain" description="ABC transmembrane type-1" evidence="12">
    <location>
        <begin position="736"/>
        <end position="1023"/>
    </location>
</feature>
<evidence type="ECO:0000313" key="14">
    <source>
        <dbReference type="Proteomes" id="UP000011761"/>
    </source>
</evidence>
<dbReference type="InterPro" id="IPR003593">
    <property type="entry name" value="AAA+_ATPase"/>
</dbReference>
<dbReference type="Gene3D" id="3.40.50.300">
    <property type="entry name" value="P-loop containing nucleotide triphosphate hydrolases"/>
    <property type="match status" value="2"/>
</dbReference>
<feature type="transmembrane region" description="Helical" evidence="10">
    <location>
        <begin position="145"/>
        <end position="167"/>
    </location>
</feature>
<evidence type="ECO:0000259" key="12">
    <source>
        <dbReference type="PROSITE" id="PS50929"/>
    </source>
</evidence>
<dbReference type="CDD" id="cd18578">
    <property type="entry name" value="ABC_6TM_Pgp_ABCB1_D2_like"/>
    <property type="match status" value="1"/>
</dbReference>
<keyword evidence="3" id="KW-0813">Transport</keyword>
<dbReference type="SUPFAM" id="SSF52540">
    <property type="entry name" value="P-loop containing nucleoside triphosphate hydrolases"/>
    <property type="match status" value="2"/>
</dbReference>
<keyword evidence="5" id="KW-0547">Nucleotide-binding</keyword>
<gene>
    <name evidence="13" type="ORF">BAUCODRAFT_77161</name>
</gene>
<keyword evidence="8 10" id="KW-0472">Membrane</keyword>
<dbReference type="eggNOG" id="KOG0055">
    <property type="taxonomic scope" value="Eukaryota"/>
</dbReference>
<dbReference type="RefSeq" id="XP_007679947.1">
    <property type="nucleotide sequence ID" value="XM_007681757.1"/>
</dbReference>
<dbReference type="InterPro" id="IPR017871">
    <property type="entry name" value="ABC_transporter-like_CS"/>
</dbReference>
<sequence length="1316" mass="141356">MGDPVLHNSYQGSVSAIDKDADSSAPNQLDGIDADGTIGRPSVSGEQPFEDSTLDPAHPREWYAVIISYSGRLYKQLLGLNPFQTSYLGLYLLLDSQWDKVLAASAVLFAIAAGFPLPLIGVVFGKLINNFPPPEDELRTRIAQLLGIAAAYFTLTALYATLFGFIGEKIALRSRLRLFDCLLHLDQAYLDTHSVDFNGLLTEKIDSIHAGTSEKAGIFIQTLSYFVAAFVVGFILSPKLAGILLAAVFPLLALTVTVTSRYGKRFSCRAAEHAEAANSIVESALRAVKTVQAFAMTNSVCETHSNHLRRKLEASIRHALIAATQVGVIYFIVYSVNGLAFYLGSNMAASGQESGNAGTVFAVVFLILDSSLVVTQFAPLLVVFANAAAAQETICTLADASTKKEAPSLTKSIPNTSHGIGVYLEDVEFAYPARPDIDALRHLSLSINPGTFNAFVGLSGGGKSTLVSLLSSVYSYRGSIRLGSEELRCLDKQKLRAQMAVVEQESVLFSGTVHDNICHGLRHQDLSDAEKACRVQQAISDANLDFIATLPKGVDTSLSDDVELSGGQRQRICLARALARRPALLVLDEPTSALDAYSEGLIVAAAKRAAASGTTVIMIAHRLSTVLDVDHVFVLGEGRVIESGPPSQLAESKGVFHSLLEAQGADVSRNEDSHGKEDARYAKSLACSTASLSDTEKAEDDFTNPTEQIQGSQSSRSHALRAMLAHMKPEGWLIMLGILASFISGGLLLGEAIIFGNLVELLNRSFTAPSFEKEAHFYCLMFFVVGCIALVSWIGSGTAFGIASSRSIGRMQRRLFGQMLSFDMAWFAEPGRGVHDLMGAFTKDTGDLSCLSGTALGTIVTTTTSMVGGMILALAVAWKIAIVLMAAVPVMLGAGFLRIRMLVSADTRRRQAYQSATCLAAEACTKRKTVTLYSLEGYMQQEYRAALHRPLKNARLFTVWSNILLAASFAITYFVYALAYWWGARLVRNGEYTEKAFFTVLPALLFSAQSSGQLFSLSPEIARAKAAATSVFKLLSYEPHILADQKSSGPVPGSFASTSSLSLEEKTGTNPKIAFHEVSFTYPGGDKPALRSLSLDIHKGSFVGLVGPSGAGKSSTLTLIERFYDPSSGGIAVDGVDLRNMDAQQLRDRVGLVSQEPDLLPGSIAYNIRLGATQDQQVSDTEIAEVCRQCGLHEFITSLPEAYNTECGSGASSKLSGGQKQRVALARALIRDPEILLLDESTSALDAHSEQLIQRTLAEASTGRTTVAVAHRLATIKHADRIYVFDDGQVVEHGTHAELVELGGLYASMAKAQSLV</sequence>
<feature type="transmembrane region" description="Helical" evidence="10">
    <location>
        <begin position="775"/>
        <end position="803"/>
    </location>
</feature>
<evidence type="ECO:0000256" key="9">
    <source>
        <dbReference type="SAM" id="MobiDB-lite"/>
    </source>
</evidence>
<dbReference type="FunFam" id="3.40.50.300:FF:000604">
    <property type="entry name" value="ABC transporter B family member 28"/>
    <property type="match status" value="1"/>
</dbReference>
<dbReference type="PROSITE" id="PS00211">
    <property type="entry name" value="ABC_TRANSPORTER_1"/>
    <property type="match status" value="2"/>
</dbReference>
<evidence type="ECO:0000256" key="6">
    <source>
        <dbReference type="ARBA" id="ARBA00022840"/>
    </source>
</evidence>
<evidence type="ECO:0000313" key="13">
    <source>
        <dbReference type="EMBL" id="EMC92576.1"/>
    </source>
</evidence>
<feature type="transmembrane region" description="Helical" evidence="10">
    <location>
        <begin position="101"/>
        <end position="125"/>
    </location>
</feature>
<accession>M2M894</accession>
<dbReference type="GO" id="GO:0090374">
    <property type="term" value="P:oligopeptide export from mitochondrion"/>
    <property type="evidence" value="ECO:0007669"/>
    <property type="project" value="TreeGrafter"/>
</dbReference>
<comment type="similarity">
    <text evidence="2">Belongs to the ABC transporter superfamily. ABCB family. Multidrug resistance exporter (TC 3.A.1.201) subfamily.</text>
</comment>
<feature type="domain" description="ABC transmembrane type-1" evidence="12">
    <location>
        <begin position="106"/>
        <end position="386"/>
    </location>
</feature>
<proteinExistence type="inferred from homology"/>
<dbReference type="PANTHER" id="PTHR43394">
    <property type="entry name" value="ATP-DEPENDENT PERMEASE MDL1, MITOCHONDRIAL"/>
    <property type="match status" value="1"/>
</dbReference>
<dbReference type="InterPro" id="IPR036640">
    <property type="entry name" value="ABC1_TM_sf"/>
</dbReference>
<keyword evidence="14" id="KW-1185">Reference proteome</keyword>
<dbReference type="FunFam" id="3.40.50.300:FF:000967">
    <property type="entry name" value="ABC multidrug transporter mdr4"/>
    <property type="match status" value="1"/>
</dbReference>
<evidence type="ECO:0000256" key="4">
    <source>
        <dbReference type="ARBA" id="ARBA00022692"/>
    </source>
</evidence>
<dbReference type="KEGG" id="bcom:BAUCODRAFT_77161"/>
<dbReference type="GeneID" id="19117071"/>
<evidence type="ECO:0000256" key="7">
    <source>
        <dbReference type="ARBA" id="ARBA00022989"/>
    </source>
</evidence>
<dbReference type="CDD" id="cd18577">
    <property type="entry name" value="ABC_6TM_Pgp_ABCB1_D1_like"/>
    <property type="match status" value="1"/>
</dbReference>
<dbReference type="PANTHER" id="PTHR43394:SF18">
    <property type="entry name" value="ABC TRANSPORTER B FAMILY MEMBER 11-LIKE"/>
    <property type="match status" value="1"/>
</dbReference>
<dbReference type="InterPro" id="IPR003439">
    <property type="entry name" value="ABC_transporter-like_ATP-bd"/>
</dbReference>
<evidence type="ECO:0000259" key="11">
    <source>
        <dbReference type="PROSITE" id="PS50893"/>
    </source>
</evidence>
<dbReference type="OrthoDB" id="6500128at2759"/>
<feature type="region of interest" description="Disordered" evidence="9">
    <location>
        <begin position="1"/>
        <end position="55"/>
    </location>
</feature>
<feature type="transmembrane region" description="Helical" evidence="10">
    <location>
        <begin position="880"/>
        <end position="899"/>
    </location>
</feature>
<feature type="domain" description="ABC transporter" evidence="11">
    <location>
        <begin position="1073"/>
        <end position="1312"/>
    </location>
</feature>
<keyword evidence="4 10" id="KW-0812">Transmembrane</keyword>
<dbReference type="PROSITE" id="PS50893">
    <property type="entry name" value="ABC_TRANSPORTER_2"/>
    <property type="match status" value="2"/>
</dbReference>
<feature type="transmembrane region" description="Helical" evidence="10">
    <location>
        <begin position="242"/>
        <end position="259"/>
    </location>
</feature>
<feature type="transmembrane region" description="Helical" evidence="10">
    <location>
        <begin position="731"/>
        <end position="755"/>
    </location>
</feature>
<comment type="subcellular location">
    <subcellularLocation>
        <location evidence="1">Membrane</location>
        <topology evidence="1">Multi-pass membrane protein</topology>
    </subcellularLocation>
</comment>
<dbReference type="Gene3D" id="1.20.1560.10">
    <property type="entry name" value="ABC transporter type 1, transmembrane domain"/>
    <property type="match status" value="1"/>
</dbReference>
<evidence type="ECO:0008006" key="15">
    <source>
        <dbReference type="Google" id="ProtNLM"/>
    </source>
</evidence>
<evidence type="ECO:0000256" key="5">
    <source>
        <dbReference type="ARBA" id="ARBA00022741"/>
    </source>
</evidence>
<dbReference type="SUPFAM" id="SSF90123">
    <property type="entry name" value="ABC transporter transmembrane region"/>
    <property type="match status" value="2"/>
</dbReference>
<evidence type="ECO:0000256" key="2">
    <source>
        <dbReference type="ARBA" id="ARBA00007577"/>
    </source>
</evidence>
<dbReference type="PROSITE" id="PS50929">
    <property type="entry name" value="ABC_TM1F"/>
    <property type="match status" value="2"/>
</dbReference>
<dbReference type="OMA" id="YFVAYAT"/>
<reference evidence="13 14" key="1">
    <citation type="journal article" date="2012" name="PLoS Pathog.">
        <title>Diverse lifestyles and strategies of plant pathogenesis encoded in the genomes of eighteen Dothideomycetes fungi.</title>
        <authorList>
            <person name="Ohm R.A."/>
            <person name="Feau N."/>
            <person name="Henrissat B."/>
            <person name="Schoch C.L."/>
            <person name="Horwitz B.A."/>
            <person name="Barry K.W."/>
            <person name="Condon B.J."/>
            <person name="Copeland A.C."/>
            <person name="Dhillon B."/>
            <person name="Glaser F."/>
            <person name="Hesse C.N."/>
            <person name="Kosti I."/>
            <person name="LaButti K."/>
            <person name="Lindquist E.A."/>
            <person name="Lucas S."/>
            <person name="Salamov A.A."/>
            <person name="Bradshaw R.E."/>
            <person name="Ciuffetti L."/>
            <person name="Hamelin R.C."/>
            <person name="Kema G.H.J."/>
            <person name="Lawrence C."/>
            <person name="Scott J.A."/>
            <person name="Spatafora J.W."/>
            <person name="Turgeon B.G."/>
            <person name="de Wit P.J.G.M."/>
            <person name="Zhong S."/>
            <person name="Goodwin S.B."/>
            <person name="Grigoriev I.V."/>
        </authorList>
    </citation>
    <scope>NUCLEOTIDE SEQUENCE [LARGE SCALE GENOMIC DNA]</scope>
    <source>
        <strain evidence="13 14">UAMH 10762</strain>
    </source>
</reference>
<evidence type="ECO:0000256" key="8">
    <source>
        <dbReference type="ARBA" id="ARBA00023136"/>
    </source>
</evidence>
<dbReference type="SMART" id="SM00382">
    <property type="entry name" value="AAA"/>
    <property type="match status" value="2"/>
</dbReference>